<organism evidence="1 2">
    <name type="scientific">Aspergillus campestris (strain IBT 28561)</name>
    <dbReference type="NCBI Taxonomy" id="1392248"/>
    <lineage>
        <taxon>Eukaryota</taxon>
        <taxon>Fungi</taxon>
        <taxon>Dikarya</taxon>
        <taxon>Ascomycota</taxon>
        <taxon>Pezizomycotina</taxon>
        <taxon>Eurotiomycetes</taxon>
        <taxon>Eurotiomycetidae</taxon>
        <taxon>Eurotiales</taxon>
        <taxon>Aspergillaceae</taxon>
        <taxon>Aspergillus</taxon>
        <taxon>Aspergillus subgen. Circumdati</taxon>
    </lineage>
</organism>
<dbReference type="Proteomes" id="UP000234254">
    <property type="component" value="Unassembled WGS sequence"/>
</dbReference>
<dbReference type="AlphaFoldDB" id="A0A2I1D4K5"/>
<keyword evidence="2" id="KW-1185">Reference proteome</keyword>
<accession>A0A2I1D4K5</accession>
<dbReference type="OrthoDB" id="5401170at2759"/>
<dbReference type="RefSeq" id="XP_024693393.1">
    <property type="nucleotide sequence ID" value="XM_024832745.1"/>
</dbReference>
<dbReference type="GeneID" id="36540267"/>
<reference evidence="1" key="1">
    <citation type="submission" date="2016-12" db="EMBL/GenBank/DDBJ databases">
        <title>The genomes of Aspergillus section Nigri reveals drivers in fungal speciation.</title>
        <authorList>
            <consortium name="DOE Joint Genome Institute"/>
            <person name="Vesth T.C."/>
            <person name="Nybo J."/>
            <person name="Theobald S."/>
            <person name="Brandl J."/>
            <person name="Frisvad J.C."/>
            <person name="Nielsen K.F."/>
            <person name="Lyhne E.K."/>
            <person name="Kogle M.E."/>
            <person name="Kuo A."/>
            <person name="Riley R."/>
            <person name="Clum A."/>
            <person name="Nolan M."/>
            <person name="Lipzen A."/>
            <person name="Salamov A."/>
            <person name="Henrissat B."/>
            <person name="Wiebenga A."/>
            <person name="De vries R.P."/>
            <person name="Grigoriev I.V."/>
            <person name="Mortensen U.H."/>
            <person name="Andersen M.R."/>
            <person name="Baker S.E."/>
        </authorList>
    </citation>
    <scope>NUCLEOTIDE SEQUENCE</scope>
    <source>
        <strain evidence="1">IBT 28561</strain>
    </source>
</reference>
<evidence type="ECO:0000313" key="1">
    <source>
        <dbReference type="EMBL" id="PKY04799.1"/>
    </source>
</evidence>
<sequence length="240" mass="27904">MTKRRSPFDLHLEDETIDLPNGDRWKLGKRIAQAAYDRDSPYHEIRQIYDCVQVTPDTGHEAVLKIRAQMSADRLVHPDPATRAIEADPRRSPMAVTECCALDQLYEKNCASTARLIYWCCGTQTENLWVPNGCITFIFMERLSGTDICDFWAFERGERDRVRGAFKEAFLDLIRCGIHHGDPGFRNIIWDSEKGKCYLIDFDNCYFVSEESAKDFYFGSKYTSIFYEWGLDNREMDETD</sequence>
<dbReference type="EMBL" id="MSFM01000005">
    <property type="protein sequence ID" value="PKY04799.1"/>
    <property type="molecule type" value="Genomic_DNA"/>
</dbReference>
<dbReference type="Gene3D" id="1.10.510.10">
    <property type="entry name" value="Transferase(Phosphotransferase) domain 1"/>
    <property type="match status" value="1"/>
</dbReference>
<evidence type="ECO:0008006" key="3">
    <source>
        <dbReference type="Google" id="ProtNLM"/>
    </source>
</evidence>
<name>A0A2I1D4K5_ASPC2</name>
<dbReference type="InterPro" id="IPR011009">
    <property type="entry name" value="Kinase-like_dom_sf"/>
</dbReference>
<protein>
    <recommendedName>
        <fullName evidence="3">Protein kinase domain-containing protein</fullName>
    </recommendedName>
</protein>
<comment type="caution">
    <text evidence="1">The sequence shown here is derived from an EMBL/GenBank/DDBJ whole genome shotgun (WGS) entry which is preliminary data.</text>
</comment>
<dbReference type="SUPFAM" id="SSF56112">
    <property type="entry name" value="Protein kinase-like (PK-like)"/>
    <property type="match status" value="1"/>
</dbReference>
<evidence type="ECO:0000313" key="2">
    <source>
        <dbReference type="Proteomes" id="UP000234254"/>
    </source>
</evidence>
<dbReference type="VEuPathDB" id="FungiDB:P168DRAFT_139538"/>
<gene>
    <name evidence="1" type="ORF">P168DRAFT_139538</name>
</gene>
<proteinExistence type="predicted"/>